<comment type="caution">
    <text evidence="1">The sequence shown here is derived from an EMBL/GenBank/DDBJ whole genome shotgun (WGS) entry which is preliminary data.</text>
</comment>
<reference evidence="1" key="1">
    <citation type="submission" date="2021-03" db="EMBL/GenBank/DDBJ databases">
        <title>Evolutionary priming and transition to the ectomycorrhizal habit in an iconic lineage of mushroom-forming fungi: is preadaptation a requirement?</title>
        <authorList>
            <consortium name="DOE Joint Genome Institute"/>
            <person name="Looney B.P."/>
            <person name="Miyauchi S."/>
            <person name="Morin E."/>
            <person name="Drula E."/>
            <person name="Courty P.E."/>
            <person name="Chicoki N."/>
            <person name="Fauchery L."/>
            <person name="Kohler A."/>
            <person name="Kuo A."/>
            <person name="LaButti K."/>
            <person name="Pangilinan J."/>
            <person name="Lipzen A."/>
            <person name="Riley R."/>
            <person name="Andreopoulos W."/>
            <person name="He G."/>
            <person name="Johnson J."/>
            <person name="Barry K.W."/>
            <person name="Grigoriev I.V."/>
            <person name="Nagy L."/>
            <person name="Hibbett D."/>
            <person name="Henrissat B."/>
            <person name="Matheny P.B."/>
            <person name="Labbe J."/>
            <person name="Martin A.F."/>
        </authorList>
    </citation>
    <scope>NUCLEOTIDE SEQUENCE</scope>
    <source>
        <strain evidence="1">BPL698</strain>
    </source>
</reference>
<keyword evidence="2" id="KW-1185">Reference proteome</keyword>
<gene>
    <name evidence="1" type="ORF">F5148DRAFT_974063</name>
</gene>
<proteinExistence type="predicted"/>
<sequence length="387" mass="42646">MEKYSAFRDPGTGIQPFLTPVPPLELNMVARITLPLSYILAVVRTTLIMVIAAVYVVFVSGVCTVLRPIPPIHGAISYFSTALLSRLSLFILGVLWIPVEEVSRKRGRSSRTRKSWHPDAGDLIVSNWASWIETLWLAFRFDPIFVLPVSDVPVPQQDRLAETRATGRRTGTGSAAISLPAKPAVRRANIVGFRKVSLLNIILHTGNTPLDASGGNFVSLEEIRSSANRPVVVFPECTTSNGRGLLQFAELFKDFPVPVKGYKVFIMCVRYDPPTALSPTLSRSIPSRLNPLPHIFSLTRSLQPLTLSIRLLPHTESPSSPSFIASEVVSGDIGEDTFTAVCSVLVSQLGKLKKTNLSWEDKVFFLKLYREKQGQDGRKAFPSLVHG</sequence>
<protein>
    <submittedName>
        <fullName evidence="1">Uncharacterized protein</fullName>
    </submittedName>
</protein>
<evidence type="ECO:0000313" key="2">
    <source>
        <dbReference type="Proteomes" id="UP001207468"/>
    </source>
</evidence>
<organism evidence="1 2">
    <name type="scientific">Russula earlei</name>
    <dbReference type="NCBI Taxonomy" id="71964"/>
    <lineage>
        <taxon>Eukaryota</taxon>
        <taxon>Fungi</taxon>
        <taxon>Dikarya</taxon>
        <taxon>Basidiomycota</taxon>
        <taxon>Agaricomycotina</taxon>
        <taxon>Agaricomycetes</taxon>
        <taxon>Russulales</taxon>
        <taxon>Russulaceae</taxon>
        <taxon>Russula</taxon>
    </lineage>
</organism>
<accession>A0ACC0UKA7</accession>
<dbReference type="EMBL" id="JAGFNK010000011">
    <property type="protein sequence ID" value="KAI9512164.1"/>
    <property type="molecule type" value="Genomic_DNA"/>
</dbReference>
<name>A0ACC0UKA7_9AGAM</name>
<dbReference type="Proteomes" id="UP001207468">
    <property type="component" value="Unassembled WGS sequence"/>
</dbReference>
<evidence type="ECO:0000313" key="1">
    <source>
        <dbReference type="EMBL" id="KAI9512164.1"/>
    </source>
</evidence>